<protein>
    <submittedName>
        <fullName evidence="1">Uncharacterized protein</fullName>
    </submittedName>
</protein>
<evidence type="ECO:0000313" key="2">
    <source>
        <dbReference type="Proteomes" id="UP000821845"/>
    </source>
</evidence>
<organism evidence="1 2">
    <name type="scientific">Hyalomma asiaticum</name>
    <name type="common">Tick</name>
    <dbReference type="NCBI Taxonomy" id="266040"/>
    <lineage>
        <taxon>Eukaryota</taxon>
        <taxon>Metazoa</taxon>
        <taxon>Ecdysozoa</taxon>
        <taxon>Arthropoda</taxon>
        <taxon>Chelicerata</taxon>
        <taxon>Arachnida</taxon>
        <taxon>Acari</taxon>
        <taxon>Parasitiformes</taxon>
        <taxon>Ixodida</taxon>
        <taxon>Ixodoidea</taxon>
        <taxon>Ixodidae</taxon>
        <taxon>Hyalomminae</taxon>
        <taxon>Hyalomma</taxon>
    </lineage>
</organism>
<sequence>MRDWWRCGTSTPDARNLSSEKNFDSDPSAVPTMDTPTHRYSRRQQYLRPEVMPLELPEPRSPPFDGMATACTGSCPRGPDETLLVRMTSPHHSCAQIKLPGPQSTGTMLPRKEG</sequence>
<gene>
    <name evidence="1" type="ORF">HPB50_000584</name>
</gene>
<keyword evidence="2" id="KW-1185">Reference proteome</keyword>
<accession>A0ACB7T8Q3</accession>
<reference evidence="1" key="1">
    <citation type="submission" date="2020-05" db="EMBL/GenBank/DDBJ databases">
        <title>Large-scale comparative analyses of tick genomes elucidate their genetic diversity and vector capacities.</title>
        <authorList>
            <person name="Jia N."/>
            <person name="Wang J."/>
            <person name="Shi W."/>
            <person name="Du L."/>
            <person name="Sun Y."/>
            <person name="Zhan W."/>
            <person name="Jiang J."/>
            <person name="Wang Q."/>
            <person name="Zhang B."/>
            <person name="Ji P."/>
            <person name="Sakyi L.B."/>
            <person name="Cui X."/>
            <person name="Yuan T."/>
            <person name="Jiang B."/>
            <person name="Yang W."/>
            <person name="Lam T.T.-Y."/>
            <person name="Chang Q."/>
            <person name="Ding S."/>
            <person name="Wang X."/>
            <person name="Zhu J."/>
            <person name="Ruan X."/>
            <person name="Zhao L."/>
            <person name="Wei J."/>
            <person name="Que T."/>
            <person name="Du C."/>
            <person name="Cheng J."/>
            <person name="Dai P."/>
            <person name="Han X."/>
            <person name="Huang E."/>
            <person name="Gao Y."/>
            <person name="Liu J."/>
            <person name="Shao H."/>
            <person name="Ye R."/>
            <person name="Li L."/>
            <person name="Wei W."/>
            <person name="Wang X."/>
            <person name="Wang C."/>
            <person name="Yang T."/>
            <person name="Huo Q."/>
            <person name="Li W."/>
            <person name="Guo W."/>
            <person name="Chen H."/>
            <person name="Zhou L."/>
            <person name="Ni X."/>
            <person name="Tian J."/>
            <person name="Zhou Y."/>
            <person name="Sheng Y."/>
            <person name="Liu T."/>
            <person name="Pan Y."/>
            <person name="Xia L."/>
            <person name="Li J."/>
            <person name="Zhao F."/>
            <person name="Cao W."/>
        </authorList>
    </citation>
    <scope>NUCLEOTIDE SEQUENCE</scope>
    <source>
        <strain evidence="1">Hyas-2018</strain>
    </source>
</reference>
<comment type="caution">
    <text evidence="1">The sequence shown here is derived from an EMBL/GenBank/DDBJ whole genome shotgun (WGS) entry which is preliminary data.</text>
</comment>
<evidence type="ECO:0000313" key="1">
    <source>
        <dbReference type="EMBL" id="KAH6943907.1"/>
    </source>
</evidence>
<proteinExistence type="predicted"/>
<name>A0ACB7T8Q3_HYAAI</name>
<dbReference type="Proteomes" id="UP000821845">
    <property type="component" value="Chromosome 1"/>
</dbReference>
<dbReference type="EMBL" id="CM023481">
    <property type="protein sequence ID" value="KAH6943907.1"/>
    <property type="molecule type" value="Genomic_DNA"/>
</dbReference>